<gene>
    <name evidence="2" type="ORF">DM01DRAFT_1336600</name>
</gene>
<evidence type="ECO:0000313" key="2">
    <source>
        <dbReference type="EMBL" id="ORX52823.1"/>
    </source>
</evidence>
<dbReference type="OrthoDB" id="2269081at2759"/>
<name>A0A1X2GGW8_9FUNG</name>
<dbReference type="AlphaFoldDB" id="A0A1X2GGW8"/>
<dbReference type="Proteomes" id="UP000242146">
    <property type="component" value="Unassembled WGS sequence"/>
</dbReference>
<comment type="caution">
    <text evidence="2">The sequence shown here is derived from an EMBL/GenBank/DDBJ whole genome shotgun (WGS) entry which is preliminary data.</text>
</comment>
<dbReference type="EMBL" id="MCGT01000017">
    <property type="protein sequence ID" value="ORX52823.1"/>
    <property type="molecule type" value="Genomic_DNA"/>
</dbReference>
<protein>
    <submittedName>
        <fullName evidence="2">Uncharacterized protein</fullName>
    </submittedName>
</protein>
<proteinExistence type="predicted"/>
<accession>A0A1X2GGW8</accession>
<feature type="region of interest" description="Disordered" evidence="1">
    <location>
        <begin position="1"/>
        <end position="99"/>
    </location>
</feature>
<evidence type="ECO:0000313" key="3">
    <source>
        <dbReference type="Proteomes" id="UP000242146"/>
    </source>
</evidence>
<feature type="compositionally biased region" description="Basic and acidic residues" evidence="1">
    <location>
        <begin position="41"/>
        <end position="58"/>
    </location>
</feature>
<keyword evidence="3" id="KW-1185">Reference proteome</keyword>
<reference evidence="2 3" key="1">
    <citation type="submission" date="2016-07" db="EMBL/GenBank/DDBJ databases">
        <title>Pervasive Adenine N6-methylation of Active Genes in Fungi.</title>
        <authorList>
            <consortium name="DOE Joint Genome Institute"/>
            <person name="Mondo S.J."/>
            <person name="Dannebaum R.O."/>
            <person name="Kuo R.C."/>
            <person name="Labutti K."/>
            <person name="Haridas S."/>
            <person name="Kuo A."/>
            <person name="Salamov A."/>
            <person name="Ahrendt S.R."/>
            <person name="Lipzen A."/>
            <person name="Sullivan W."/>
            <person name="Andreopoulos W.B."/>
            <person name="Clum A."/>
            <person name="Lindquist E."/>
            <person name="Daum C."/>
            <person name="Ramamoorthy G.K."/>
            <person name="Gryganskyi A."/>
            <person name="Culley D."/>
            <person name="Magnuson J.K."/>
            <person name="James T.Y."/>
            <person name="O'Malley M.A."/>
            <person name="Stajich J.E."/>
            <person name="Spatafora J.W."/>
            <person name="Visel A."/>
            <person name="Grigoriev I.V."/>
        </authorList>
    </citation>
    <scope>NUCLEOTIDE SEQUENCE [LARGE SCALE GENOMIC DNA]</scope>
    <source>
        <strain evidence="2 3">NRRL 3301</strain>
    </source>
</reference>
<feature type="compositionally biased region" description="Polar residues" evidence="1">
    <location>
        <begin position="9"/>
        <end position="28"/>
    </location>
</feature>
<evidence type="ECO:0000256" key="1">
    <source>
        <dbReference type="SAM" id="MobiDB-lite"/>
    </source>
</evidence>
<sequence>MLNPHASEFQPTPLGQQQGSVQPSSNHPKTSRSGKKPLTQNDRKKAPAAAKDNDKDNSKPLNAKSSADASKKKKQASSSNVKQKPRRRSSGPASNQPLSLVHQDIDTLAPTSFITLDHNIHPLHLVPGAVPTLSHGFDRYVAWIERCLREHETVTIVGMVPTLPDLITLVGMVQLKGLGYHQEFATFTLEENSRAPISGIQVKLHRY</sequence>
<organism evidence="2 3">
    <name type="scientific">Hesseltinella vesiculosa</name>
    <dbReference type="NCBI Taxonomy" id="101127"/>
    <lineage>
        <taxon>Eukaryota</taxon>
        <taxon>Fungi</taxon>
        <taxon>Fungi incertae sedis</taxon>
        <taxon>Mucoromycota</taxon>
        <taxon>Mucoromycotina</taxon>
        <taxon>Mucoromycetes</taxon>
        <taxon>Mucorales</taxon>
        <taxon>Cunninghamellaceae</taxon>
        <taxon>Hesseltinella</taxon>
    </lineage>
</organism>